<reference evidence="5 6" key="1">
    <citation type="submission" date="2016-10" db="EMBL/GenBank/DDBJ databases">
        <authorList>
            <person name="de Groot N.N."/>
        </authorList>
    </citation>
    <scope>NUCLEOTIDE SEQUENCE [LARGE SCALE GENOMIC DNA]</scope>
    <source>
        <strain evidence="5 6">DSM 17074</strain>
    </source>
</reference>
<keyword evidence="2" id="KW-0378">Hydrolase</keyword>
<dbReference type="InterPro" id="IPR028976">
    <property type="entry name" value="CheC-like_sf"/>
</dbReference>
<dbReference type="GO" id="GO:0016787">
    <property type="term" value="F:hydrolase activity"/>
    <property type="evidence" value="ECO:0007669"/>
    <property type="project" value="UniProtKB-KW"/>
</dbReference>
<evidence type="ECO:0000256" key="1">
    <source>
        <dbReference type="ARBA" id="ARBA00022500"/>
    </source>
</evidence>
<dbReference type="STRING" id="306541.SAMN05421668_104109"/>
<accession>A0A1I6QEX8</accession>
<dbReference type="Proteomes" id="UP000321773">
    <property type="component" value="Unassembled WGS sequence"/>
</dbReference>
<reference evidence="4 7" key="2">
    <citation type="submission" date="2019-07" db="EMBL/GenBank/DDBJ databases">
        <title>Whole genome shotgun sequence of Halolactibacillus miurensis NBRC 100873.</title>
        <authorList>
            <person name="Hosoyama A."/>
            <person name="Uohara A."/>
            <person name="Ohji S."/>
            <person name="Ichikawa N."/>
        </authorList>
    </citation>
    <scope>NUCLEOTIDE SEQUENCE [LARGE SCALE GENOMIC DNA]</scope>
    <source>
        <strain evidence="4 7">NBRC 100873</strain>
    </source>
</reference>
<feature type="domain" description="CheC-like protein" evidence="3">
    <location>
        <begin position="11"/>
        <end position="45"/>
    </location>
</feature>
<sequence>MASIETLTPLQLDVMKEIGNIGSGNAATALSKMLNKKIDMHVPSVRVVDFEEMMNLVGGPEEVITAVFLRIEGEAPGQMFFILSPEEAESFVKQLTGIDDFSVVNNPDNPMALSALQEIGNILAGSYLSALSDFIGGSLQPSIPLLTIDMAGAILAEGLLEISQVSDYAMVIDTLIDDHEDEGDPIKGHFFLLPDPDSFDHLFDKLGVNDE</sequence>
<keyword evidence="1" id="KW-0145">Chemotaxis</keyword>
<dbReference type="GO" id="GO:0006935">
    <property type="term" value="P:chemotaxis"/>
    <property type="evidence" value="ECO:0007669"/>
    <property type="project" value="UniProtKB-KW"/>
</dbReference>
<dbReference type="EMBL" id="FPAI01000004">
    <property type="protein sequence ID" value="SFS50994.1"/>
    <property type="molecule type" value="Genomic_DNA"/>
</dbReference>
<dbReference type="Proteomes" id="UP000199139">
    <property type="component" value="Unassembled WGS sequence"/>
</dbReference>
<dbReference type="PANTHER" id="PTHR43693">
    <property type="entry name" value="PROTEIN PHOSPHATASE CHEZ"/>
    <property type="match status" value="1"/>
</dbReference>
<evidence type="ECO:0000313" key="6">
    <source>
        <dbReference type="Proteomes" id="UP000199139"/>
    </source>
</evidence>
<dbReference type="OrthoDB" id="9812187at2"/>
<proteinExistence type="predicted"/>
<protein>
    <submittedName>
        <fullName evidence="4">CheY-P phosphatase CheC</fullName>
    </submittedName>
    <submittedName>
        <fullName evidence="5">Chemotaxis protein CheC</fullName>
    </submittedName>
</protein>
<evidence type="ECO:0000256" key="2">
    <source>
        <dbReference type="ARBA" id="ARBA00022801"/>
    </source>
</evidence>
<dbReference type="InterPro" id="IPR050992">
    <property type="entry name" value="CheZ_family_phosphatases"/>
</dbReference>
<gene>
    <name evidence="4" type="primary">cheC</name>
    <name evidence="4" type="ORF">HMI01_04000</name>
    <name evidence="5" type="ORF">SAMN05421668_104109</name>
</gene>
<evidence type="ECO:0000313" key="5">
    <source>
        <dbReference type="EMBL" id="SFS50994.1"/>
    </source>
</evidence>
<feature type="domain" description="CheC-like protein" evidence="3">
    <location>
        <begin position="111"/>
        <end position="135"/>
    </location>
</feature>
<dbReference type="SUPFAM" id="SSF103039">
    <property type="entry name" value="CheC-like"/>
    <property type="match status" value="1"/>
</dbReference>
<organism evidence="5 6">
    <name type="scientific">Halolactibacillus miurensis</name>
    <dbReference type="NCBI Taxonomy" id="306541"/>
    <lineage>
        <taxon>Bacteria</taxon>
        <taxon>Bacillati</taxon>
        <taxon>Bacillota</taxon>
        <taxon>Bacilli</taxon>
        <taxon>Bacillales</taxon>
        <taxon>Bacillaceae</taxon>
        <taxon>Halolactibacillus</taxon>
    </lineage>
</organism>
<keyword evidence="7" id="KW-1185">Reference proteome</keyword>
<dbReference type="InterPro" id="IPR007597">
    <property type="entry name" value="CheC"/>
</dbReference>
<dbReference type="AlphaFoldDB" id="A0A1I6QEX8"/>
<evidence type="ECO:0000313" key="7">
    <source>
        <dbReference type="Proteomes" id="UP000321773"/>
    </source>
</evidence>
<dbReference type="Gene3D" id="3.40.1550.10">
    <property type="entry name" value="CheC-like"/>
    <property type="match status" value="1"/>
</dbReference>
<dbReference type="PANTHER" id="PTHR43693:SF1">
    <property type="entry name" value="PROTEIN PHOSPHATASE CHEZ"/>
    <property type="match status" value="1"/>
</dbReference>
<evidence type="ECO:0000259" key="3">
    <source>
        <dbReference type="Pfam" id="PF04509"/>
    </source>
</evidence>
<evidence type="ECO:0000313" key="4">
    <source>
        <dbReference type="EMBL" id="GEM03412.1"/>
    </source>
</evidence>
<dbReference type="Pfam" id="PF04509">
    <property type="entry name" value="CheC"/>
    <property type="match status" value="2"/>
</dbReference>
<dbReference type="CDD" id="cd17909">
    <property type="entry name" value="CheC_ClassI"/>
    <property type="match status" value="1"/>
</dbReference>
<name>A0A1I6QEX8_9BACI</name>
<dbReference type="EMBL" id="BJWJ01000003">
    <property type="protein sequence ID" value="GEM03412.1"/>
    <property type="molecule type" value="Genomic_DNA"/>
</dbReference>
<dbReference type="RefSeq" id="WP_062319962.1">
    <property type="nucleotide sequence ID" value="NZ_BJWJ01000003.1"/>
</dbReference>